<dbReference type="Gene3D" id="1.20.950.20">
    <property type="entry name" value="Transmembrane di-heme cytochromes, Chain C"/>
    <property type="match status" value="1"/>
</dbReference>
<keyword evidence="7 13" id="KW-0812">Transmembrane</keyword>
<evidence type="ECO:0000313" key="17">
    <source>
        <dbReference type="Proteomes" id="UP001597158"/>
    </source>
</evidence>
<keyword evidence="9" id="KW-0249">Electron transport</keyword>
<dbReference type="Pfam" id="PF01292">
    <property type="entry name" value="Ni_hydr_CYTB"/>
    <property type="match status" value="1"/>
</dbReference>
<evidence type="ECO:0000256" key="9">
    <source>
        <dbReference type="ARBA" id="ARBA00022982"/>
    </source>
</evidence>
<dbReference type="Proteomes" id="UP001597158">
    <property type="component" value="Unassembled WGS sequence"/>
</dbReference>
<feature type="transmembrane region" description="Helical" evidence="13">
    <location>
        <begin position="188"/>
        <end position="205"/>
    </location>
</feature>
<keyword evidence="16" id="KW-0560">Oxidoreductase</keyword>
<evidence type="ECO:0000256" key="13">
    <source>
        <dbReference type="SAM" id="Phobius"/>
    </source>
</evidence>
<evidence type="ECO:0000256" key="2">
    <source>
        <dbReference type="ARBA" id="ARBA00004651"/>
    </source>
</evidence>
<evidence type="ECO:0000256" key="6">
    <source>
        <dbReference type="ARBA" id="ARBA00022617"/>
    </source>
</evidence>
<dbReference type="NCBIfam" id="TIGR01583">
    <property type="entry name" value="formate-DH-gamm"/>
    <property type="match status" value="1"/>
</dbReference>
<evidence type="ECO:0000256" key="4">
    <source>
        <dbReference type="ARBA" id="ARBA00022448"/>
    </source>
</evidence>
<organism evidence="16 17">
    <name type="scientific">Thauera mechernichensis</name>
    <dbReference type="NCBI Taxonomy" id="82788"/>
    <lineage>
        <taxon>Bacteria</taxon>
        <taxon>Pseudomonadati</taxon>
        <taxon>Pseudomonadota</taxon>
        <taxon>Betaproteobacteria</taxon>
        <taxon>Rhodocyclales</taxon>
        <taxon>Zoogloeaceae</taxon>
        <taxon>Thauera</taxon>
    </lineage>
</organism>
<evidence type="ECO:0000256" key="14">
    <source>
        <dbReference type="SAM" id="SignalP"/>
    </source>
</evidence>
<evidence type="ECO:0000256" key="8">
    <source>
        <dbReference type="ARBA" id="ARBA00022723"/>
    </source>
</evidence>
<keyword evidence="4" id="KW-0813">Transport</keyword>
<proteinExistence type="inferred from homology"/>
<name>A0ABW3WDN9_9RHOO</name>
<comment type="similarity">
    <text evidence="3">Belongs to the formate dehydrogenase gamma subunit family.</text>
</comment>
<evidence type="ECO:0000256" key="7">
    <source>
        <dbReference type="ARBA" id="ARBA00022692"/>
    </source>
</evidence>
<feature type="transmembrane region" description="Helical" evidence="13">
    <location>
        <begin position="98"/>
        <end position="120"/>
    </location>
</feature>
<protein>
    <submittedName>
        <fullName evidence="16">Formate dehydrogenase subunit gamma</fullName>
        <ecNumber evidence="16">1.17.1.9</ecNumber>
    </submittedName>
</protein>
<evidence type="ECO:0000256" key="5">
    <source>
        <dbReference type="ARBA" id="ARBA00022475"/>
    </source>
</evidence>
<dbReference type="EMBL" id="JBHTMC010000010">
    <property type="protein sequence ID" value="MFD1263047.1"/>
    <property type="molecule type" value="Genomic_DNA"/>
</dbReference>
<feature type="domain" description="Cytochrome b561 bacterial/Ni-hydrogenase" evidence="15">
    <location>
        <begin position="133"/>
        <end position="312"/>
    </location>
</feature>
<reference evidence="17" key="1">
    <citation type="journal article" date="2019" name="Int. J. Syst. Evol. Microbiol.">
        <title>The Global Catalogue of Microorganisms (GCM) 10K type strain sequencing project: providing services to taxonomists for standard genome sequencing and annotation.</title>
        <authorList>
            <consortium name="The Broad Institute Genomics Platform"/>
            <consortium name="The Broad Institute Genome Sequencing Center for Infectious Disease"/>
            <person name="Wu L."/>
            <person name="Ma J."/>
        </authorList>
    </citation>
    <scope>NUCLEOTIDE SEQUENCE [LARGE SCALE GENOMIC DNA]</scope>
    <source>
        <strain evidence="17">CCUG 48884</strain>
    </source>
</reference>
<dbReference type="PANTHER" id="PTHR30074:SF6">
    <property type="entry name" value="FORMATE DEHYDROGENASE GAMMA SUBUNIT"/>
    <property type="match status" value="1"/>
</dbReference>
<dbReference type="SUPFAM" id="SSF81342">
    <property type="entry name" value="Transmembrane di-heme cytochromes"/>
    <property type="match status" value="1"/>
</dbReference>
<accession>A0ABW3WDN9</accession>
<dbReference type="RefSeq" id="WP_277833934.1">
    <property type="nucleotide sequence ID" value="NZ_JARQZE010000010.1"/>
</dbReference>
<evidence type="ECO:0000256" key="11">
    <source>
        <dbReference type="ARBA" id="ARBA00023004"/>
    </source>
</evidence>
<keyword evidence="14" id="KW-0732">Signal</keyword>
<feature type="chain" id="PRO_5047383586" evidence="14">
    <location>
        <begin position="32"/>
        <end position="339"/>
    </location>
</feature>
<keyword evidence="8" id="KW-0479">Metal-binding</keyword>
<gene>
    <name evidence="16" type="ORF">ACFQ4M_05580</name>
</gene>
<comment type="subcellular location">
    <subcellularLocation>
        <location evidence="2">Cell membrane</location>
        <topology evidence="2">Multi-pass membrane protein</topology>
    </subcellularLocation>
</comment>
<evidence type="ECO:0000256" key="10">
    <source>
        <dbReference type="ARBA" id="ARBA00022989"/>
    </source>
</evidence>
<dbReference type="InterPro" id="IPR051817">
    <property type="entry name" value="FDH_cytochrome_b556_subunit"/>
</dbReference>
<dbReference type="InterPro" id="IPR011577">
    <property type="entry name" value="Cyt_b561_bac/Ni-Hgenase"/>
</dbReference>
<feature type="transmembrane region" description="Helical" evidence="13">
    <location>
        <begin position="140"/>
        <end position="161"/>
    </location>
</feature>
<dbReference type="PANTHER" id="PTHR30074">
    <property type="entry name" value="FORMATE DEHYDROGENASE, NITRATE-INDUCIBLE, CYTOCHROME B556 FDN SUBUNIT"/>
    <property type="match status" value="1"/>
</dbReference>
<keyword evidence="12 13" id="KW-0472">Membrane</keyword>
<feature type="transmembrane region" description="Helical" evidence="13">
    <location>
        <begin position="281"/>
        <end position="303"/>
    </location>
</feature>
<feature type="signal peptide" evidence="14">
    <location>
        <begin position="1"/>
        <end position="31"/>
    </location>
</feature>
<evidence type="ECO:0000256" key="3">
    <source>
        <dbReference type="ARBA" id="ARBA00010747"/>
    </source>
</evidence>
<keyword evidence="6" id="KW-0349">Heme</keyword>
<keyword evidence="5" id="KW-1003">Cell membrane</keyword>
<comment type="cofactor">
    <cofactor evidence="1">
        <name>heme</name>
        <dbReference type="ChEBI" id="CHEBI:30413"/>
    </cofactor>
</comment>
<sequence length="339" mass="37517">MTIRMMRAQRGWFAALLLMLLLWGLALPLHAAEQPAGSSAADQAERQVERPLNNAPVWRAVRSGEAHTTNVRGPEAGVLIQSEGNTWRQLRNGPITQYGGWLLILVPSAIVLFWLVKGTIRLHQPRTGRLMKRFSAFERFIHWGTAITFLVLAVTGLAILFGKHVLLPIFGHGVLAALLDVGKTVHNYVGPAFGVFVVLMILTFLRDNVWQAIDAVWIRRAGGVLDGSHVPSGRFNFGEKTWFWIGVTFLGLAVVISGLILDFPNIGEWTRSDMQTANIVHAIGAILLLGLSFGHIYMGTLGVEGAYESMKTGYVDETWAKEHHEIWYQDIKAGKSGHP</sequence>
<feature type="transmembrane region" description="Helical" evidence="13">
    <location>
        <begin position="242"/>
        <end position="261"/>
    </location>
</feature>
<keyword evidence="17" id="KW-1185">Reference proteome</keyword>
<comment type="caution">
    <text evidence="16">The sequence shown here is derived from an EMBL/GenBank/DDBJ whole genome shotgun (WGS) entry which is preliminary data.</text>
</comment>
<dbReference type="GO" id="GO:0008863">
    <property type="term" value="F:formate dehydrogenase (NAD+) activity"/>
    <property type="evidence" value="ECO:0007669"/>
    <property type="project" value="UniProtKB-EC"/>
</dbReference>
<dbReference type="InterPro" id="IPR016174">
    <property type="entry name" value="Di-haem_cyt_TM"/>
</dbReference>
<evidence type="ECO:0000256" key="12">
    <source>
        <dbReference type="ARBA" id="ARBA00023136"/>
    </source>
</evidence>
<keyword evidence="10 13" id="KW-1133">Transmembrane helix</keyword>
<keyword evidence="11" id="KW-0408">Iron</keyword>
<evidence type="ECO:0000259" key="15">
    <source>
        <dbReference type="Pfam" id="PF01292"/>
    </source>
</evidence>
<evidence type="ECO:0000256" key="1">
    <source>
        <dbReference type="ARBA" id="ARBA00001971"/>
    </source>
</evidence>
<dbReference type="InterPro" id="IPR006471">
    <property type="entry name" value="Formate_DH_gsu"/>
</dbReference>
<dbReference type="EC" id="1.17.1.9" evidence="16"/>
<evidence type="ECO:0000313" key="16">
    <source>
        <dbReference type="EMBL" id="MFD1263047.1"/>
    </source>
</evidence>